<dbReference type="CDD" id="cd01146">
    <property type="entry name" value="FhuD"/>
    <property type="match status" value="1"/>
</dbReference>
<evidence type="ECO:0000313" key="8">
    <source>
        <dbReference type="Proteomes" id="UP001144313"/>
    </source>
</evidence>
<accession>A0A9W6GE76</accession>
<gene>
    <name evidence="7" type="primary">fhuD</name>
    <name evidence="7" type="ORF">GALLR39Z86_49640</name>
</gene>
<dbReference type="InterPro" id="IPR002491">
    <property type="entry name" value="ABC_transptr_periplasmic_BD"/>
</dbReference>
<comment type="subcellular location">
    <subcellularLocation>
        <location evidence="1">Cell envelope</location>
    </subcellularLocation>
</comment>
<evidence type="ECO:0000256" key="1">
    <source>
        <dbReference type="ARBA" id="ARBA00004196"/>
    </source>
</evidence>
<dbReference type="AlphaFoldDB" id="A0A9W6GE76"/>
<comment type="caution">
    <text evidence="7">The sequence shown here is derived from an EMBL/GenBank/DDBJ whole genome shotgun (WGS) entry which is preliminary data.</text>
</comment>
<dbReference type="GO" id="GO:0030288">
    <property type="term" value="C:outer membrane-bounded periplasmic space"/>
    <property type="evidence" value="ECO:0007669"/>
    <property type="project" value="TreeGrafter"/>
</dbReference>
<evidence type="ECO:0000256" key="5">
    <source>
        <dbReference type="SAM" id="SignalP"/>
    </source>
</evidence>
<dbReference type="SUPFAM" id="SSF53807">
    <property type="entry name" value="Helical backbone' metal receptor"/>
    <property type="match status" value="1"/>
</dbReference>
<feature type="chain" id="PRO_5040739706" evidence="5">
    <location>
        <begin position="26"/>
        <end position="331"/>
    </location>
</feature>
<organism evidence="7 8">
    <name type="scientific">Glycomyces algeriensis</name>
    <dbReference type="NCBI Taxonomy" id="256037"/>
    <lineage>
        <taxon>Bacteria</taxon>
        <taxon>Bacillati</taxon>
        <taxon>Actinomycetota</taxon>
        <taxon>Actinomycetes</taxon>
        <taxon>Glycomycetales</taxon>
        <taxon>Glycomycetaceae</taxon>
        <taxon>Glycomyces</taxon>
    </lineage>
</organism>
<keyword evidence="8" id="KW-1185">Reference proteome</keyword>
<dbReference type="InterPro" id="IPR051313">
    <property type="entry name" value="Bact_iron-sidero_bind"/>
</dbReference>
<dbReference type="Gene3D" id="3.40.50.1980">
    <property type="entry name" value="Nitrogenase molybdenum iron protein domain"/>
    <property type="match status" value="2"/>
</dbReference>
<dbReference type="EMBL" id="BSDT01000001">
    <property type="protein sequence ID" value="GLI45114.1"/>
    <property type="molecule type" value="Genomic_DNA"/>
</dbReference>
<sequence>MRIPHLKRSAVPAALAAAALFAASACGTTEEGAGDEATEAGSGPVSVTDFLGRTVELDAPAEKVVTLEWAETEIAASLGVMPVGAADLEGYNTWVGASEPMDESVVDVGTRQEPSVDAIAGLSPDLIIMEADDEKLIPNIEEFAPVLVVEGSNETDNLARMKRDVDMVAELTGKTAEAEALWTEFEGKIEATTAAIEAAGTGDVPYLYADGWVEGDAISIRPFAAGSLVGSLGTAVGLENAWTGETDGAWGLGGTDVEGMAQFTDTELKFVYNNSYNDDIFNEKLVGNPIWDDLKFVKDGSMYELPHSIWTFGGPRSSGAILDYFAEVYAS</sequence>
<protein>
    <submittedName>
        <fullName evidence="7">Ferrichrome ABC transporter substrate-binding protein</fullName>
    </submittedName>
</protein>
<comment type="similarity">
    <text evidence="2">Belongs to the bacterial solute-binding protein 8 family.</text>
</comment>
<dbReference type="PROSITE" id="PS50983">
    <property type="entry name" value="FE_B12_PBP"/>
    <property type="match status" value="1"/>
</dbReference>
<reference evidence="7" key="1">
    <citation type="submission" date="2022-12" db="EMBL/GenBank/DDBJ databases">
        <title>Reference genome sequencing for broad-spectrum identification of bacterial and archaeal isolates by mass spectrometry.</title>
        <authorList>
            <person name="Sekiguchi Y."/>
            <person name="Tourlousse D.M."/>
        </authorList>
    </citation>
    <scope>NUCLEOTIDE SEQUENCE</scope>
    <source>
        <strain evidence="7">LLR39Z86</strain>
    </source>
</reference>
<dbReference type="GO" id="GO:1901678">
    <property type="term" value="P:iron coordination entity transport"/>
    <property type="evidence" value="ECO:0007669"/>
    <property type="project" value="UniProtKB-ARBA"/>
</dbReference>
<evidence type="ECO:0000313" key="7">
    <source>
        <dbReference type="EMBL" id="GLI45114.1"/>
    </source>
</evidence>
<name>A0A9W6GE76_9ACTN</name>
<dbReference type="PANTHER" id="PTHR30532">
    <property type="entry name" value="IRON III DICITRATE-BINDING PERIPLASMIC PROTEIN"/>
    <property type="match status" value="1"/>
</dbReference>
<keyword evidence="4 5" id="KW-0732">Signal</keyword>
<feature type="domain" description="Fe/B12 periplasmic-binding" evidence="6">
    <location>
        <begin position="63"/>
        <end position="331"/>
    </location>
</feature>
<evidence type="ECO:0000259" key="6">
    <source>
        <dbReference type="PROSITE" id="PS50983"/>
    </source>
</evidence>
<evidence type="ECO:0000256" key="2">
    <source>
        <dbReference type="ARBA" id="ARBA00008814"/>
    </source>
</evidence>
<feature type="signal peptide" evidence="5">
    <location>
        <begin position="1"/>
        <end position="25"/>
    </location>
</feature>
<evidence type="ECO:0000256" key="4">
    <source>
        <dbReference type="ARBA" id="ARBA00022729"/>
    </source>
</evidence>
<dbReference type="RefSeq" id="WP_270118376.1">
    <property type="nucleotide sequence ID" value="NZ_BAAAOL010000001.1"/>
</dbReference>
<dbReference type="PANTHER" id="PTHR30532:SF1">
    <property type="entry name" value="IRON(3+)-HYDROXAMATE-BINDING PROTEIN FHUD"/>
    <property type="match status" value="1"/>
</dbReference>
<keyword evidence="3" id="KW-0813">Transport</keyword>
<dbReference type="Pfam" id="PF01497">
    <property type="entry name" value="Peripla_BP_2"/>
    <property type="match status" value="1"/>
</dbReference>
<dbReference type="PROSITE" id="PS51257">
    <property type="entry name" value="PROKAR_LIPOPROTEIN"/>
    <property type="match status" value="1"/>
</dbReference>
<evidence type="ECO:0000256" key="3">
    <source>
        <dbReference type="ARBA" id="ARBA00022448"/>
    </source>
</evidence>
<dbReference type="Proteomes" id="UP001144313">
    <property type="component" value="Unassembled WGS sequence"/>
</dbReference>
<proteinExistence type="inferred from homology"/>